<feature type="domain" description="ATPase AAA-type core" evidence="1">
    <location>
        <begin position="7"/>
        <end position="44"/>
    </location>
</feature>
<dbReference type="InterPro" id="IPR027417">
    <property type="entry name" value="P-loop_NTPase"/>
</dbReference>
<dbReference type="Pfam" id="PF00004">
    <property type="entry name" value="AAA"/>
    <property type="match status" value="1"/>
</dbReference>
<evidence type="ECO:0000259" key="1">
    <source>
        <dbReference type="Pfam" id="PF00004"/>
    </source>
</evidence>
<dbReference type="Proteomes" id="UP000320231">
    <property type="component" value="Chromosome"/>
</dbReference>
<organism evidence="2 3">
    <name type="scientific">Vreelandella sulfidaeris</name>
    <dbReference type="NCBI Taxonomy" id="115553"/>
    <lineage>
        <taxon>Bacteria</taxon>
        <taxon>Pseudomonadati</taxon>
        <taxon>Pseudomonadota</taxon>
        <taxon>Gammaproteobacteria</taxon>
        <taxon>Oceanospirillales</taxon>
        <taxon>Halomonadaceae</taxon>
        <taxon>Vreelandella</taxon>
    </lineage>
</organism>
<gene>
    <name evidence="2" type="ORF">HSBAA_30420</name>
</gene>
<dbReference type="AlphaFoldDB" id="A0A455U6J5"/>
<evidence type="ECO:0000313" key="2">
    <source>
        <dbReference type="EMBL" id="BBI61736.1"/>
    </source>
</evidence>
<dbReference type="GO" id="GO:0005524">
    <property type="term" value="F:ATP binding"/>
    <property type="evidence" value="ECO:0007669"/>
    <property type="project" value="InterPro"/>
</dbReference>
<sequence>MNRFGISGAHKSGKTTLAKAVATKWNMTYIDVKLSDVNRAFGVSPMRSFPLLAV</sequence>
<dbReference type="EMBL" id="AP019514">
    <property type="protein sequence ID" value="BBI61736.1"/>
    <property type="molecule type" value="Genomic_DNA"/>
</dbReference>
<dbReference type="InterPro" id="IPR003959">
    <property type="entry name" value="ATPase_AAA_core"/>
</dbReference>
<evidence type="ECO:0000313" key="3">
    <source>
        <dbReference type="Proteomes" id="UP000320231"/>
    </source>
</evidence>
<name>A0A455U6J5_9GAMM</name>
<dbReference type="GO" id="GO:0016887">
    <property type="term" value="F:ATP hydrolysis activity"/>
    <property type="evidence" value="ECO:0007669"/>
    <property type="project" value="InterPro"/>
</dbReference>
<accession>A0A455U6J5</accession>
<reference evidence="2 3" key="1">
    <citation type="journal article" date="2019" name="Microbiol. Resour. Announc.">
        <title>Complete Genome Sequence of Halomonas sulfidaeris Strain Esulfide1 Isolated from a Metal Sulfide Rock at a Depth of 2,200 Meters, Obtained Using Nanopore Sequencing.</title>
        <authorList>
            <person name="Saito M."/>
            <person name="Nishigata A."/>
            <person name="Galipon J."/>
            <person name="Arakawa K."/>
        </authorList>
    </citation>
    <scope>NUCLEOTIDE SEQUENCE [LARGE SCALE GENOMIC DNA]</scope>
    <source>
        <strain evidence="2 3">ATCC BAA-803</strain>
    </source>
</reference>
<protein>
    <recommendedName>
        <fullName evidence="1">ATPase AAA-type core domain-containing protein</fullName>
    </recommendedName>
</protein>
<dbReference type="KEGG" id="hsr:HSBAA_30420"/>
<proteinExistence type="predicted"/>
<dbReference type="Gene3D" id="3.40.50.300">
    <property type="entry name" value="P-loop containing nucleotide triphosphate hydrolases"/>
    <property type="match status" value="1"/>
</dbReference>
<dbReference type="SUPFAM" id="SSF52540">
    <property type="entry name" value="P-loop containing nucleoside triphosphate hydrolases"/>
    <property type="match status" value="1"/>
</dbReference>